<dbReference type="EMBL" id="BLXT01002474">
    <property type="protein sequence ID" value="GFN94810.1"/>
    <property type="molecule type" value="Genomic_DNA"/>
</dbReference>
<organism evidence="1 2">
    <name type="scientific">Plakobranchus ocellatus</name>
    <dbReference type="NCBI Taxonomy" id="259542"/>
    <lineage>
        <taxon>Eukaryota</taxon>
        <taxon>Metazoa</taxon>
        <taxon>Spiralia</taxon>
        <taxon>Lophotrochozoa</taxon>
        <taxon>Mollusca</taxon>
        <taxon>Gastropoda</taxon>
        <taxon>Heterobranchia</taxon>
        <taxon>Euthyneura</taxon>
        <taxon>Panpulmonata</taxon>
        <taxon>Sacoglossa</taxon>
        <taxon>Placobranchoidea</taxon>
        <taxon>Plakobranchidae</taxon>
        <taxon>Plakobranchus</taxon>
    </lineage>
</organism>
<protein>
    <submittedName>
        <fullName evidence="1">Uncharacterized protein</fullName>
    </submittedName>
</protein>
<proteinExistence type="predicted"/>
<reference evidence="1 2" key="1">
    <citation type="journal article" date="2021" name="Elife">
        <title>Chloroplast acquisition without the gene transfer in kleptoplastic sea slugs, Plakobranchus ocellatus.</title>
        <authorList>
            <person name="Maeda T."/>
            <person name="Takahashi S."/>
            <person name="Yoshida T."/>
            <person name="Shimamura S."/>
            <person name="Takaki Y."/>
            <person name="Nagai Y."/>
            <person name="Toyoda A."/>
            <person name="Suzuki Y."/>
            <person name="Arimoto A."/>
            <person name="Ishii H."/>
            <person name="Satoh N."/>
            <person name="Nishiyama T."/>
            <person name="Hasebe M."/>
            <person name="Maruyama T."/>
            <person name="Minagawa J."/>
            <person name="Obokata J."/>
            <person name="Shigenobu S."/>
        </authorList>
    </citation>
    <scope>NUCLEOTIDE SEQUENCE [LARGE SCALE GENOMIC DNA]</scope>
</reference>
<comment type="caution">
    <text evidence="1">The sequence shown here is derived from an EMBL/GenBank/DDBJ whole genome shotgun (WGS) entry which is preliminary data.</text>
</comment>
<dbReference type="AlphaFoldDB" id="A0AAV3ZJM6"/>
<sequence length="97" mass="10523">MVVGPSRTEDNTCKGQKILNPTAIHKSPLPFGLFCETKAGGEPVHKLAIGKESAHLVSEIIKGLISHPEVPSEGAKRFTVRRPVTVEVYITCSTSLW</sequence>
<gene>
    <name evidence="1" type="ORF">PoB_002131600</name>
</gene>
<dbReference type="Proteomes" id="UP000735302">
    <property type="component" value="Unassembled WGS sequence"/>
</dbReference>
<name>A0AAV3ZJM6_9GAST</name>
<accession>A0AAV3ZJM6</accession>
<evidence type="ECO:0000313" key="1">
    <source>
        <dbReference type="EMBL" id="GFN94810.1"/>
    </source>
</evidence>
<evidence type="ECO:0000313" key="2">
    <source>
        <dbReference type="Proteomes" id="UP000735302"/>
    </source>
</evidence>
<keyword evidence="2" id="KW-1185">Reference proteome</keyword>